<feature type="compositionally biased region" description="Polar residues" evidence="1">
    <location>
        <begin position="954"/>
        <end position="970"/>
    </location>
</feature>
<proteinExistence type="predicted"/>
<feature type="compositionally biased region" description="Polar residues" evidence="1">
    <location>
        <begin position="187"/>
        <end position="197"/>
    </location>
</feature>
<keyword evidence="2" id="KW-0472">Membrane</keyword>
<feature type="compositionally biased region" description="Polar residues" evidence="1">
    <location>
        <begin position="410"/>
        <end position="420"/>
    </location>
</feature>
<feature type="region of interest" description="Disordered" evidence="1">
    <location>
        <begin position="146"/>
        <end position="197"/>
    </location>
</feature>
<feature type="region of interest" description="Disordered" evidence="1">
    <location>
        <begin position="219"/>
        <end position="1077"/>
    </location>
</feature>
<feature type="compositionally biased region" description="Low complexity" evidence="1">
    <location>
        <begin position="1615"/>
        <end position="1626"/>
    </location>
</feature>
<keyword evidence="2" id="KW-0812">Transmembrane</keyword>
<feature type="compositionally biased region" description="Polar residues" evidence="1">
    <location>
        <begin position="734"/>
        <end position="750"/>
    </location>
</feature>
<feature type="compositionally biased region" description="Low complexity" evidence="1">
    <location>
        <begin position="861"/>
        <end position="907"/>
    </location>
</feature>
<feature type="compositionally biased region" description="Low complexity" evidence="1">
    <location>
        <begin position="477"/>
        <end position="507"/>
    </location>
</feature>
<feature type="compositionally biased region" description="Low complexity" evidence="1">
    <location>
        <begin position="921"/>
        <end position="950"/>
    </location>
</feature>
<dbReference type="RefSeq" id="XP_029346719.1">
    <property type="nucleotide sequence ID" value="XM_029490859.1"/>
</dbReference>
<feature type="compositionally biased region" description="Low complexity" evidence="1">
    <location>
        <begin position="701"/>
        <end position="730"/>
    </location>
</feature>
<dbReference type="OrthoDB" id="6628081at2759"/>
<organism evidence="3 4">
    <name type="scientific">Acyrthosiphon pisum</name>
    <name type="common">Pea aphid</name>
    <dbReference type="NCBI Taxonomy" id="7029"/>
    <lineage>
        <taxon>Eukaryota</taxon>
        <taxon>Metazoa</taxon>
        <taxon>Ecdysozoa</taxon>
        <taxon>Arthropoda</taxon>
        <taxon>Hexapoda</taxon>
        <taxon>Insecta</taxon>
        <taxon>Pterygota</taxon>
        <taxon>Neoptera</taxon>
        <taxon>Paraneoptera</taxon>
        <taxon>Hemiptera</taxon>
        <taxon>Sternorrhyncha</taxon>
        <taxon>Aphidomorpha</taxon>
        <taxon>Aphidoidea</taxon>
        <taxon>Aphididae</taxon>
        <taxon>Macrosiphini</taxon>
        <taxon>Acyrthosiphon</taxon>
    </lineage>
</organism>
<feature type="transmembrane region" description="Helical" evidence="2">
    <location>
        <begin position="21"/>
        <end position="39"/>
    </location>
</feature>
<accession>A0A8R2NS47</accession>
<feature type="compositionally biased region" description="Low complexity" evidence="1">
    <location>
        <begin position="807"/>
        <end position="837"/>
    </location>
</feature>
<feature type="compositionally biased region" description="Polar residues" evidence="1">
    <location>
        <begin position="630"/>
        <end position="656"/>
    </location>
</feature>
<dbReference type="KEGG" id="api:100571324"/>
<evidence type="ECO:0000313" key="3">
    <source>
        <dbReference type="EnsemblMetazoa" id="XP_029346719.1"/>
    </source>
</evidence>
<feature type="compositionally biased region" description="Low complexity" evidence="1">
    <location>
        <begin position="659"/>
        <end position="687"/>
    </location>
</feature>
<feature type="compositionally biased region" description="Low complexity" evidence="1">
    <location>
        <begin position="421"/>
        <end position="467"/>
    </location>
</feature>
<feature type="compositionally biased region" description="Low complexity" evidence="1">
    <location>
        <begin position="367"/>
        <end position="397"/>
    </location>
</feature>
<reference evidence="4" key="1">
    <citation type="submission" date="2010-06" db="EMBL/GenBank/DDBJ databases">
        <authorList>
            <person name="Jiang H."/>
            <person name="Abraham K."/>
            <person name="Ali S."/>
            <person name="Alsbrooks S.L."/>
            <person name="Anim B.N."/>
            <person name="Anosike U.S."/>
            <person name="Attaway T."/>
            <person name="Bandaranaike D.P."/>
            <person name="Battles P.K."/>
            <person name="Bell S.N."/>
            <person name="Bell A.V."/>
            <person name="Beltran B."/>
            <person name="Bickham C."/>
            <person name="Bustamante Y."/>
            <person name="Caleb T."/>
            <person name="Canada A."/>
            <person name="Cardenas V."/>
            <person name="Carter K."/>
            <person name="Chacko J."/>
            <person name="Chandrabose M.N."/>
            <person name="Chavez D."/>
            <person name="Chavez A."/>
            <person name="Chen L."/>
            <person name="Chu H.-S."/>
            <person name="Claassen K.J."/>
            <person name="Cockrell R."/>
            <person name="Collins M."/>
            <person name="Cooper J.A."/>
            <person name="Cree A."/>
            <person name="Curry S.M."/>
            <person name="Da Y."/>
            <person name="Dao M.D."/>
            <person name="Das B."/>
            <person name="Davila M.-L."/>
            <person name="Davy-Carroll L."/>
            <person name="Denson S."/>
            <person name="Dinh H."/>
            <person name="Ebong V.E."/>
            <person name="Edwards J.R."/>
            <person name="Egan A."/>
            <person name="El-Daye J."/>
            <person name="Escobedo L."/>
            <person name="Fernandez S."/>
            <person name="Fernando P.R."/>
            <person name="Flagg N."/>
            <person name="Forbes L.D."/>
            <person name="Fowler R.G."/>
            <person name="Fu Q."/>
            <person name="Gabisi R.A."/>
            <person name="Ganer J."/>
            <person name="Garbino Pronczuk A."/>
            <person name="Garcia R.M."/>
            <person name="Garner T."/>
            <person name="Garrett T.E."/>
            <person name="Gonzalez D.A."/>
            <person name="Hamid H."/>
            <person name="Hawkins E.S."/>
            <person name="Hirani K."/>
            <person name="Hogues M.E."/>
            <person name="Hollins B."/>
            <person name="Hsiao C.-H."/>
            <person name="Jabil R."/>
            <person name="James M.L."/>
            <person name="Jhangiani S.N."/>
            <person name="Johnson B."/>
            <person name="Johnson Q."/>
            <person name="Joshi V."/>
            <person name="Kalu J.B."/>
            <person name="Kam C."/>
            <person name="Kashfia A."/>
            <person name="Keebler J."/>
            <person name="Kisamo H."/>
            <person name="Kovar C.L."/>
            <person name="Lago L.A."/>
            <person name="Lai C.-Y."/>
            <person name="Laidlaw J."/>
            <person name="Lara F."/>
            <person name="Le T.-K."/>
            <person name="Lee S.L."/>
            <person name="Legall F.H."/>
            <person name="Lemon S.J."/>
            <person name="Lewis L.R."/>
            <person name="Li B."/>
            <person name="Liu Y."/>
            <person name="Liu Y.-S."/>
            <person name="Lopez J."/>
            <person name="Lozado R.J."/>
            <person name="Lu J."/>
            <person name="Madu R.C."/>
            <person name="Maheshwari M."/>
            <person name="Maheshwari R."/>
            <person name="Malloy K."/>
            <person name="Martinez E."/>
            <person name="Mathew T."/>
            <person name="Mercado I.C."/>
            <person name="Mercado C."/>
            <person name="Meyer B."/>
            <person name="Montgomery K."/>
            <person name="Morgan M.B."/>
            <person name="Munidasa M."/>
            <person name="Nazareth L.V."/>
            <person name="Nelson J."/>
            <person name="Ng B.M."/>
            <person name="Nguyen N.B."/>
            <person name="Nguyen P.Q."/>
            <person name="Nguyen T."/>
            <person name="Obregon M."/>
            <person name="Okwuonu G.O."/>
            <person name="Onwere C.G."/>
            <person name="Orozco G."/>
            <person name="Parra A."/>
            <person name="Patel S."/>
            <person name="Patil S."/>
            <person name="Perez A."/>
            <person name="Perez Y."/>
            <person name="Pham C."/>
            <person name="Primus E.L."/>
            <person name="Pu L.-L."/>
            <person name="Puazo M."/>
            <person name="Qin X."/>
            <person name="Quiroz J.B."/>
            <person name="Reese J."/>
            <person name="Richards S."/>
            <person name="Rives C.M."/>
            <person name="Robberts R."/>
            <person name="Ruiz S.J."/>
            <person name="Ruiz M.J."/>
            <person name="Santibanez J."/>
            <person name="Schneider B.W."/>
            <person name="Sisson I."/>
            <person name="Smith M."/>
            <person name="Sodergren E."/>
            <person name="Song X.-Z."/>
            <person name="Song B.B."/>
            <person name="Summersgill H."/>
            <person name="Thelus R."/>
            <person name="Thornton R.D."/>
            <person name="Trejos Z.Y."/>
            <person name="Usmani K."/>
            <person name="Vattathil S."/>
            <person name="Villasana D."/>
            <person name="Walker D.L."/>
            <person name="Wang S."/>
            <person name="Wang K."/>
            <person name="White C.S."/>
            <person name="Williams A.C."/>
            <person name="Williamson J."/>
            <person name="Wilson K."/>
            <person name="Woghiren I.O."/>
            <person name="Woodworth J.R."/>
            <person name="Worley K.C."/>
            <person name="Wright R.A."/>
            <person name="Wu W."/>
            <person name="Young L."/>
            <person name="Zhang L."/>
            <person name="Zhang J."/>
            <person name="Zhu Y."/>
            <person name="Muzny D.M."/>
            <person name="Weinstock G."/>
            <person name="Gibbs R.A."/>
        </authorList>
    </citation>
    <scope>NUCLEOTIDE SEQUENCE [LARGE SCALE GENOMIC DNA]</scope>
    <source>
        <strain evidence="4">LSR1</strain>
    </source>
</reference>
<feature type="compositionally biased region" description="Low complexity" evidence="1">
    <location>
        <begin position="257"/>
        <end position="287"/>
    </location>
</feature>
<feature type="compositionally biased region" description="Polar residues" evidence="1">
    <location>
        <begin position="850"/>
        <end position="860"/>
    </location>
</feature>
<feature type="compositionally biased region" description="Low complexity" evidence="1">
    <location>
        <begin position="531"/>
        <end position="577"/>
    </location>
</feature>
<reference evidence="3" key="2">
    <citation type="submission" date="2022-06" db="UniProtKB">
        <authorList>
            <consortium name="EnsemblMetazoa"/>
        </authorList>
    </citation>
    <scope>IDENTIFICATION</scope>
</reference>
<feature type="compositionally biased region" description="Low complexity" evidence="1">
    <location>
        <begin position="751"/>
        <end position="797"/>
    </location>
</feature>
<feature type="compositionally biased region" description="Polar residues" evidence="1">
    <location>
        <begin position="352"/>
        <end position="363"/>
    </location>
</feature>
<feature type="compositionally biased region" description="Low complexity" evidence="1">
    <location>
        <begin position="971"/>
        <end position="1017"/>
    </location>
</feature>
<evidence type="ECO:0000256" key="2">
    <source>
        <dbReference type="SAM" id="Phobius"/>
    </source>
</evidence>
<keyword evidence="2" id="KW-1133">Transmembrane helix</keyword>
<dbReference type="Gene3D" id="1.20.120.20">
    <property type="entry name" value="Apolipoprotein"/>
    <property type="match status" value="1"/>
</dbReference>
<dbReference type="Proteomes" id="UP000007819">
    <property type="component" value="Chromosome A2"/>
</dbReference>
<feature type="compositionally biased region" description="Polar residues" evidence="1">
    <location>
        <begin position="520"/>
        <end position="530"/>
    </location>
</feature>
<feature type="compositionally biased region" description="Low complexity" evidence="1">
    <location>
        <begin position="587"/>
        <end position="617"/>
    </location>
</feature>
<dbReference type="GeneID" id="100571324"/>
<evidence type="ECO:0000313" key="4">
    <source>
        <dbReference type="Proteomes" id="UP000007819"/>
    </source>
</evidence>
<feature type="compositionally biased region" description="Polar residues" evidence="1">
    <location>
        <begin position="300"/>
        <end position="310"/>
    </location>
</feature>
<keyword evidence="4" id="KW-1185">Reference proteome</keyword>
<feature type="region of interest" description="Disordered" evidence="1">
    <location>
        <begin position="1608"/>
        <end position="1631"/>
    </location>
</feature>
<feature type="compositionally biased region" description="Polar residues" evidence="1">
    <location>
        <begin position="1064"/>
        <end position="1077"/>
    </location>
</feature>
<name>A0A8R2NS47_ACYPI</name>
<feature type="compositionally biased region" description="Low complexity" evidence="1">
    <location>
        <begin position="220"/>
        <end position="247"/>
    </location>
</feature>
<evidence type="ECO:0000256" key="1">
    <source>
        <dbReference type="SAM" id="MobiDB-lite"/>
    </source>
</evidence>
<protein>
    <submittedName>
        <fullName evidence="3">Uncharacterized protein</fullName>
    </submittedName>
</protein>
<feature type="compositionally biased region" description="Low complexity" evidence="1">
    <location>
        <begin position="311"/>
        <end position="351"/>
    </location>
</feature>
<feature type="compositionally biased region" description="Low complexity" evidence="1">
    <location>
        <begin position="1031"/>
        <end position="1060"/>
    </location>
</feature>
<sequence>MCTKYIVLQYCEIVMYFRMILFSYICIVSILEFVVTVQADTRPILNNNELSLSLSNEQVTEYNYERTIQSAATKNNQDHSITTNINTEFVQNIHSSNELDLNVADSSDLNSALNMDRVSEMNMLNNNEASINNDYRAQMSTLEISNTEVKTEGDTGFMSPNGVKDSPNYNNPNGDLTYKQDRHIYDSNGNKISDTSIMNNYQSPSGYYGYSSQNIADVKGGTPTTATSSPGSNGSPSSATPTSPSGNLNTAPDSKQKPAAPSTTTPTSNSNGSPSSSSPKSPTGDSTGKPNGQDYDYNGNKISDTSIMNNYQSSSGYYGYISQNRADVNGGTPTTATSSPGSNGSPSNATPTSPSGNLNSAPDSKQKPAAPSTTTPTSNSNGSPSSSSPKSPTGDSTGKPNGQDYDYNGNKISDTSIMNNYQSSSGYYGYISQNRADVNGGTPTTATSSPGSNGSPSSATPTSPSGNLNSAPDSKQKPAAPSTTTPTSNSNGFPSSSSPKSPTGDSTGKPNGQDYDYNGNKISDTSIMNNYQSSSGYYGYISQNRADVNGGTPTTATSSPGSNGSPSSATPTSPSGNLNSAPDSKQKPAAPSTTTPTSNSNGSPSSSSPKSPTGDSTGKPNGQDYDYNGNKISDTSIMNNYQSSSGNYGYISQNRADVNGGTPTTATSSPGSNGSPSSATPTSPSGNLNTAPDSKQKPAAPSTTTPTSNSNGSPSSSSPKSPTGDSTSKPNGQDYDSNGNKISDTSIMNNYQSSSGYYGYSSQNRADVNGGTPTTATSSPGSNGSPSSATPTSPSGNLNTAPDSKQKPAAPSTTTPTSNSNGSPSSSSPKSPTGDSTGKPNGQDYDYNGNKISDTSIMNNYQSSSGYYGYISQNRADVNGGTPTTATSSPGSNGSPSSATPTSPSGNLNSAPDSKQKPAAPSTTTPTSNSNGSPSSSSPKSPTGDSTSKPNGQDYDSNGNKISDTSIMNNYQSSSGYYGYSSQNRADVNGGTPTTATSSPGSNGSPSSATPTSPSGNLNTAPDSKQKPAAPSTTTPTSNSNGSPSSSSPKSPTGDSTSKPNGQDYDSNGNKLSDNSFMNSYQTSNYYGSIQNTADQDTSYNYPPEMSEYLNNLLLQNSVSSFNLQNTATPDQFGIIPSSSLIMPNGNSKGSLNSGGTGLNTPTDMNGSPNTVDQTLTATEYSSLGSETYGSSNFDIDYDLRNMDAVEVSNDGQLNMDVRYISDNYDDVNNGGYNMPLLNENGDIYNNYLYADNSVKTVRSLNSNFDTQNDNNYVDGYIGNVPFDDGNMQEPSYEPYASNLNARYESSQLKYGLNQNPPPFRGYPYMGNDIAPFDTNIYPDTSPQMSVMNSDLYNYNNIDGIEYDQTKIGIDESSPENIQLSMSDLNTFSSTQMSQATDSFIDTDLPSDRLIYDFVDADNRDLVTIDSNYIGQVNENNMYNGQGLNGYNNMQSINVPEYNQFNGDYTSTYLSNLGTFETSSSNTGTDAAVDGPEGPYLTPQLLNSKYDLPHSSDLNKLSSDSNSLIIDNVQFNGYLYGKTDTENVNTQVEGSAAINSIGSPMKAVDNRFKSIQTTVLSKNNELDAVQNVYGANGQVIGRIYKPSGIVKTKNRNKYSGSSSYSSPNDSEFSDDMHAIGHDIKRAARDAIGNVHDNIKDAYDTTKAVGKAVGNIAGNAASKVADGVSEAADDVEETAKTAYQGTKDAAKSVGNAVGEAANDVGETAKTAYQDSKDVVNAIENAVSDASDDVEETT</sequence>
<dbReference type="EnsemblMetazoa" id="XM_029490859.1">
    <property type="protein sequence ID" value="XP_029346719.1"/>
    <property type="gene ID" value="LOC100571324"/>
</dbReference>